<sequence>MIFPLKIKLLLDTILPDFGSPLNFCSRATLINRLSVRARVLESQAGSIAHCIHVELPLDHLVTIVSKKFKGRRYLLTSSHCGLQLFFVLQLRWLQSCVHA</sequence>
<organism evidence="1 2">
    <name type="scientific">Papaver atlanticum</name>
    <dbReference type="NCBI Taxonomy" id="357466"/>
    <lineage>
        <taxon>Eukaryota</taxon>
        <taxon>Viridiplantae</taxon>
        <taxon>Streptophyta</taxon>
        <taxon>Embryophyta</taxon>
        <taxon>Tracheophyta</taxon>
        <taxon>Spermatophyta</taxon>
        <taxon>Magnoliopsida</taxon>
        <taxon>Ranunculales</taxon>
        <taxon>Papaveraceae</taxon>
        <taxon>Papaveroideae</taxon>
        <taxon>Papaver</taxon>
    </lineage>
</organism>
<comment type="caution">
    <text evidence="1">The sequence shown here is derived from an EMBL/GenBank/DDBJ whole genome shotgun (WGS) entry which is preliminary data.</text>
</comment>
<keyword evidence="2" id="KW-1185">Reference proteome</keyword>
<proteinExistence type="predicted"/>
<dbReference type="AlphaFoldDB" id="A0AAD4S6I9"/>
<evidence type="ECO:0000313" key="1">
    <source>
        <dbReference type="EMBL" id="KAI3868939.1"/>
    </source>
</evidence>
<name>A0AAD4S6I9_9MAGN</name>
<reference evidence="1" key="1">
    <citation type="submission" date="2022-04" db="EMBL/GenBank/DDBJ databases">
        <title>A functionally conserved STORR gene fusion in Papaver species that diverged 16.8 million years ago.</title>
        <authorList>
            <person name="Catania T."/>
        </authorList>
    </citation>
    <scope>NUCLEOTIDE SEQUENCE</scope>
    <source>
        <strain evidence="1">S-188037</strain>
    </source>
</reference>
<protein>
    <submittedName>
        <fullName evidence="1">Uncharacterized protein</fullName>
    </submittedName>
</protein>
<gene>
    <name evidence="1" type="ORF">MKW98_026459</name>
</gene>
<dbReference type="EMBL" id="JAJJMB010013368">
    <property type="protein sequence ID" value="KAI3868939.1"/>
    <property type="molecule type" value="Genomic_DNA"/>
</dbReference>
<evidence type="ECO:0000313" key="2">
    <source>
        <dbReference type="Proteomes" id="UP001202328"/>
    </source>
</evidence>
<dbReference type="Proteomes" id="UP001202328">
    <property type="component" value="Unassembled WGS sequence"/>
</dbReference>
<accession>A0AAD4S6I9</accession>
<feature type="non-terminal residue" evidence="1">
    <location>
        <position position="100"/>
    </location>
</feature>